<dbReference type="OrthoDB" id="9922773at2759"/>
<keyword evidence="3" id="KW-0862">Zinc</keyword>
<dbReference type="InterPro" id="IPR002893">
    <property type="entry name" value="Znf_MYND"/>
</dbReference>
<evidence type="ECO:0000313" key="6">
    <source>
        <dbReference type="EMBL" id="KAF9448984.1"/>
    </source>
</evidence>
<name>A0A9P5XDG2_9AGAR</name>
<evidence type="ECO:0000313" key="7">
    <source>
        <dbReference type="Proteomes" id="UP000807342"/>
    </source>
</evidence>
<evidence type="ECO:0000256" key="1">
    <source>
        <dbReference type="ARBA" id="ARBA00022723"/>
    </source>
</evidence>
<evidence type="ECO:0000259" key="5">
    <source>
        <dbReference type="PROSITE" id="PS50865"/>
    </source>
</evidence>
<dbReference type="SUPFAM" id="SSF144232">
    <property type="entry name" value="HIT/MYND zinc finger-like"/>
    <property type="match status" value="1"/>
</dbReference>
<keyword evidence="7" id="KW-1185">Reference proteome</keyword>
<sequence>KSGPLCSCEVSKNLGPFLKNNNWKEMVPYATRIALSPVLWHTWRAQNNIVHVPDCRCRSSGKPKLLQCGACRVVRYCSKDCQRADWGTHKHICKTLGRRSV</sequence>
<keyword evidence="1" id="KW-0479">Metal-binding</keyword>
<evidence type="ECO:0000256" key="3">
    <source>
        <dbReference type="ARBA" id="ARBA00022833"/>
    </source>
</evidence>
<protein>
    <recommendedName>
        <fullName evidence="5">MYND-type domain-containing protein</fullName>
    </recommendedName>
</protein>
<gene>
    <name evidence="6" type="ORF">P691DRAFT_668425</name>
</gene>
<dbReference type="PROSITE" id="PS50865">
    <property type="entry name" value="ZF_MYND_2"/>
    <property type="match status" value="1"/>
</dbReference>
<dbReference type="GO" id="GO:0008270">
    <property type="term" value="F:zinc ion binding"/>
    <property type="evidence" value="ECO:0007669"/>
    <property type="project" value="UniProtKB-KW"/>
</dbReference>
<dbReference type="EMBL" id="MU151144">
    <property type="protein sequence ID" value="KAF9448984.1"/>
    <property type="molecule type" value="Genomic_DNA"/>
</dbReference>
<comment type="caution">
    <text evidence="6">The sequence shown here is derived from an EMBL/GenBank/DDBJ whole genome shotgun (WGS) entry which is preliminary data.</text>
</comment>
<feature type="domain" description="MYND-type" evidence="5">
    <location>
        <begin position="57"/>
        <end position="93"/>
    </location>
</feature>
<dbReference type="Proteomes" id="UP000807342">
    <property type="component" value="Unassembled WGS sequence"/>
</dbReference>
<dbReference type="Pfam" id="PF01753">
    <property type="entry name" value="zf-MYND"/>
    <property type="match status" value="1"/>
</dbReference>
<dbReference type="Gene3D" id="6.10.140.2220">
    <property type="match status" value="1"/>
</dbReference>
<evidence type="ECO:0000256" key="4">
    <source>
        <dbReference type="PROSITE-ProRule" id="PRU00134"/>
    </source>
</evidence>
<accession>A0A9P5XDG2</accession>
<reference evidence="6" key="1">
    <citation type="submission" date="2020-11" db="EMBL/GenBank/DDBJ databases">
        <authorList>
            <consortium name="DOE Joint Genome Institute"/>
            <person name="Ahrendt S."/>
            <person name="Riley R."/>
            <person name="Andreopoulos W."/>
            <person name="Labutti K."/>
            <person name="Pangilinan J."/>
            <person name="Ruiz-Duenas F.J."/>
            <person name="Barrasa J.M."/>
            <person name="Sanchez-Garcia M."/>
            <person name="Camarero S."/>
            <person name="Miyauchi S."/>
            <person name="Serrano A."/>
            <person name="Linde D."/>
            <person name="Babiker R."/>
            <person name="Drula E."/>
            <person name="Ayuso-Fernandez I."/>
            <person name="Pacheco R."/>
            <person name="Padilla G."/>
            <person name="Ferreira P."/>
            <person name="Barriuso J."/>
            <person name="Kellner H."/>
            <person name="Castanera R."/>
            <person name="Alfaro M."/>
            <person name="Ramirez L."/>
            <person name="Pisabarro A.G."/>
            <person name="Kuo A."/>
            <person name="Tritt A."/>
            <person name="Lipzen A."/>
            <person name="He G."/>
            <person name="Yan M."/>
            <person name="Ng V."/>
            <person name="Cullen D."/>
            <person name="Martin F."/>
            <person name="Rosso M.-N."/>
            <person name="Henrissat B."/>
            <person name="Hibbett D."/>
            <person name="Martinez A.T."/>
            <person name="Grigoriev I.V."/>
        </authorList>
    </citation>
    <scope>NUCLEOTIDE SEQUENCE</scope>
    <source>
        <strain evidence="6">MF-IS2</strain>
    </source>
</reference>
<proteinExistence type="predicted"/>
<feature type="non-terminal residue" evidence="6">
    <location>
        <position position="1"/>
    </location>
</feature>
<dbReference type="AlphaFoldDB" id="A0A9P5XDG2"/>
<keyword evidence="2 4" id="KW-0863">Zinc-finger</keyword>
<evidence type="ECO:0000256" key="2">
    <source>
        <dbReference type="ARBA" id="ARBA00022771"/>
    </source>
</evidence>
<organism evidence="6 7">
    <name type="scientific">Macrolepiota fuliginosa MF-IS2</name>
    <dbReference type="NCBI Taxonomy" id="1400762"/>
    <lineage>
        <taxon>Eukaryota</taxon>
        <taxon>Fungi</taxon>
        <taxon>Dikarya</taxon>
        <taxon>Basidiomycota</taxon>
        <taxon>Agaricomycotina</taxon>
        <taxon>Agaricomycetes</taxon>
        <taxon>Agaricomycetidae</taxon>
        <taxon>Agaricales</taxon>
        <taxon>Agaricineae</taxon>
        <taxon>Agaricaceae</taxon>
        <taxon>Macrolepiota</taxon>
    </lineage>
</organism>